<evidence type="ECO:0000313" key="3">
    <source>
        <dbReference type="Proteomes" id="UP000012960"/>
    </source>
</evidence>
<dbReference type="AlphaFoldDB" id="A0A804JXV3"/>
<evidence type="ECO:0000256" key="1">
    <source>
        <dbReference type="SAM" id="MobiDB-lite"/>
    </source>
</evidence>
<dbReference type="InParanoid" id="A0A804JXV3"/>
<name>A0A804JXV3_MUSAM</name>
<dbReference type="Proteomes" id="UP000012960">
    <property type="component" value="Unplaced"/>
</dbReference>
<accession>A0A804JXV3</accession>
<protein>
    <submittedName>
        <fullName evidence="2">Uncharacterized protein</fullName>
    </submittedName>
</protein>
<feature type="region of interest" description="Disordered" evidence="1">
    <location>
        <begin position="1"/>
        <end position="20"/>
    </location>
</feature>
<reference evidence="2" key="1">
    <citation type="submission" date="2021-05" db="UniProtKB">
        <authorList>
            <consortium name="EnsemblPlants"/>
        </authorList>
    </citation>
    <scope>IDENTIFICATION</scope>
    <source>
        <strain evidence="2">subsp. malaccensis</strain>
    </source>
</reference>
<evidence type="ECO:0000313" key="2">
    <source>
        <dbReference type="EnsemblPlants" id="Ma07_p20540.1"/>
    </source>
</evidence>
<feature type="compositionally biased region" description="Basic and acidic residues" evidence="1">
    <location>
        <begin position="9"/>
        <end position="20"/>
    </location>
</feature>
<keyword evidence="3" id="KW-1185">Reference proteome</keyword>
<dbReference type="Gramene" id="Ma07_t20540.1">
    <property type="protein sequence ID" value="Ma07_p20540.1"/>
    <property type="gene ID" value="Ma07_g20540"/>
</dbReference>
<organism evidence="2 3">
    <name type="scientific">Musa acuminata subsp. malaccensis</name>
    <name type="common">Wild banana</name>
    <name type="synonym">Musa malaccensis</name>
    <dbReference type="NCBI Taxonomy" id="214687"/>
    <lineage>
        <taxon>Eukaryota</taxon>
        <taxon>Viridiplantae</taxon>
        <taxon>Streptophyta</taxon>
        <taxon>Embryophyta</taxon>
        <taxon>Tracheophyta</taxon>
        <taxon>Spermatophyta</taxon>
        <taxon>Magnoliopsida</taxon>
        <taxon>Liliopsida</taxon>
        <taxon>Zingiberales</taxon>
        <taxon>Musaceae</taxon>
        <taxon>Musa</taxon>
    </lineage>
</organism>
<proteinExistence type="predicted"/>
<sequence length="20" mass="2524">MIIVQQAQTDRRERSQWQSY</sequence>
<dbReference type="EnsemblPlants" id="Ma07_t20540.1">
    <property type="protein sequence ID" value="Ma07_p20540.1"/>
    <property type="gene ID" value="Ma07_g20540"/>
</dbReference>